<dbReference type="SMART" id="SM00178">
    <property type="entry name" value="SAR"/>
    <property type="match status" value="1"/>
</dbReference>
<evidence type="ECO:0000256" key="13">
    <source>
        <dbReference type="ARBA" id="ARBA00055307"/>
    </source>
</evidence>
<evidence type="ECO:0000256" key="17">
    <source>
        <dbReference type="RuleBase" id="RU003925"/>
    </source>
</evidence>
<evidence type="ECO:0000256" key="4">
    <source>
        <dbReference type="ARBA" id="ARBA00022473"/>
    </source>
</evidence>
<dbReference type="InterPro" id="IPR045873">
    <property type="entry name" value="Arl2"/>
</dbReference>
<organism evidence="18 19">
    <name type="scientific">Xylaria multiplex</name>
    <dbReference type="NCBI Taxonomy" id="323545"/>
    <lineage>
        <taxon>Eukaryota</taxon>
        <taxon>Fungi</taxon>
        <taxon>Dikarya</taxon>
        <taxon>Ascomycota</taxon>
        <taxon>Pezizomycotina</taxon>
        <taxon>Sordariomycetes</taxon>
        <taxon>Xylariomycetidae</taxon>
        <taxon>Xylariales</taxon>
        <taxon>Xylariaceae</taxon>
        <taxon>Xylaria</taxon>
    </lineage>
</organism>
<feature type="binding site" evidence="16">
    <location>
        <position position="43"/>
    </location>
    <ligand>
        <name>Mg(2+)</name>
        <dbReference type="ChEBI" id="CHEBI:18420"/>
    </ligand>
</feature>
<dbReference type="PRINTS" id="PR00328">
    <property type="entry name" value="SAR1GTPBP"/>
</dbReference>
<dbReference type="GO" id="GO:0046872">
    <property type="term" value="F:metal ion binding"/>
    <property type="evidence" value="ECO:0007669"/>
    <property type="project" value="UniProtKB-KW"/>
</dbReference>
<dbReference type="GO" id="GO:0005525">
    <property type="term" value="F:GTP binding"/>
    <property type="evidence" value="ECO:0007669"/>
    <property type="project" value="UniProtKB-KW"/>
</dbReference>
<evidence type="ECO:0000256" key="9">
    <source>
        <dbReference type="ARBA" id="ARBA00023134"/>
    </source>
</evidence>
<keyword evidence="16" id="KW-0479">Metal-binding</keyword>
<feature type="binding site" evidence="15">
    <location>
        <position position="82"/>
    </location>
    <ligand>
        <name>GTP</name>
        <dbReference type="ChEBI" id="CHEBI:37565"/>
    </ligand>
</feature>
<keyword evidence="9 15" id="KW-0342">GTP-binding</keyword>
<feature type="binding site" evidence="16">
    <location>
        <position position="60"/>
    </location>
    <ligand>
        <name>Mg(2+)</name>
        <dbReference type="ChEBI" id="CHEBI:18420"/>
    </ligand>
</feature>
<keyword evidence="6" id="KW-0963">Cytoplasm</keyword>
<dbReference type="FunFam" id="3.40.50.300:FF:000981">
    <property type="entry name" value="ADP-ribosylation factor-like 2"/>
    <property type="match status" value="1"/>
</dbReference>
<dbReference type="PROSITE" id="PS51417">
    <property type="entry name" value="ARF"/>
    <property type="match status" value="1"/>
</dbReference>
<evidence type="ECO:0000256" key="16">
    <source>
        <dbReference type="PIRSR" id="PIRSR606689-2"/>
    </source>
</evidence>
<evidence type="ECO:0000256" key="5">
    <source>
        <dbReference type="ARBA" id="ARBA00022475"/>
    </source>
</evidence>
<feature type="binding site" evidence="15">
    <location>
        <begin position="138"/>
        <end position="141"/>
    </location>
    <ligand>
        <name>GTP</name>
        <dbReference type="ChEBI" id="CHEBI:37565"/>
    </ligand>
</feature>
<feature type="binding site" evidence="15">
    <location>
        <begin position="36"/>
        <end position="43"/>
    </location>
    <ligand>
        <name>GTP</name>
        <dbReference type="ChEBI" id="CHEBI:37565"/>
    </ligand>
</feature>
<keyword evidence="10" id="KW-0472">Membrane</keyword>
<comment type="function">
    <text evidence="13">GTP-binding protein that functions in embryogenesis, cytokinesis, germline development and microtubulule cytoskeleton dynamics.</text>
</comment>
<keyword evidence="11" id="KW-0449">Lipoprotein</keyword>
<comment type="similarity">
    <text evidence="3 17">Belongs to the small GTPase superfamily. Arf family.</text>
</comment>
<dbReference type="GO" id="GO:0005886">
    <property type="term" value="C:plasma membrane"/>
    <property type="evidence" value="ECO:0007669"/>
    <property type="project" value="UniProtKB-SubCell"/>
</dbReference>
<dbReference type="SUPFAM" id="SSF52540">
    <property type="entry name" value="P-loop containing nucleoside triphosphate hydrolases"/>
    <property type="match status" value="1"/>
</dbReference>
<dbReference type="CDD" id="cd04154">
    <property type="entry name" value="Arl2"/>
    <property type="match status" value="1"/>
</dbReference>
<dbReference type="InterPro" id="IPR027417">
    <property type="entry name" value="P-loop_NTPase"/>
</dbReference>
<sequence length="196" mass="22675">MLSILRKARLKDKEMRILMLNRYEVLKRTDEVATRGLDNAGKTTIVKKIMNEDVNTVSPTLGFIIKTIDYEGYKLNIWDVGGQKTLRSYWRNYFEKTDALIWVVDVTDRLRIDDCREELHGLLQEERLSGASLLVFANKTDVQGCMDEAEILQGLQLKAIRSHQWHVLRCSAITGENLREGLAWVVEDAKARLFLY</sequence>
<keyword evidence="16" id="KW-0460">Magnesium</keyword>
<evidence type="ECO:0000256" key="12">
    <source>
        <dbReference type="ARBA" id="ARBA00023306"/>
    </source>
</evidence>
<dbReference type="NCBIfam" id="TIGR00231">
    <property type="entry name" value="small_GTP"/>
    <property type="match status" value="1"/>
</dbReference>
<dbReference type="Gene3D" id="3.40.50.300">
    <property type="entry name" value="P-loop containing nucleotide triphosphate hydrolases"/>
    <property type="match status" value="1"/>
</dbReference>
<evidence type="ECO:0000256" key="10">
    <source>
        <dbReference type="ARBA" id="ARBA00023136"/>
    </source>
</evidence>
<dbReference type="PANTHER" id="PTHR45697">
    <property type="entry name" value="ADP-RIBOSYLATION FACTOR-LIKE PROTEIN 2-RELATED"/>
    <property type="match status" value="1"/>
</dbReference>
<dbReference type="Pfam" id="PF00025">
    <property type="entry name" value="Arf"/>
    <property type="match status" value="1"/>
</dbReference>
<evidence type="ECO:0000313" key="19">
    <source>
        <dbReference type="Proteomes" id="UP000481858"/>
    </source>
</evidence>
<evidence type="ECO:0000313" key="18">
    <source>
        <dbReference type="EMBL" id="KAF2965788.1"/>
    </source>
</evidence>
<keyword evidence="8 15" id="KW-0547">Nucleotide-binding</keyword>
<dbReference type="InterPro" id="IPR006689">
    <property type="entry name" value="Small_GTPase_ARF/SAR"/>
</dbReference>
<keyword evidence="19" id="KW-1185">Reference proteome</keyword>
<evidence type="ECO:0000256" key="1">
    <source>
        <dbReference type="ARBA" id="ARBA00004236"/>
    </source>
</evidence>
<dbReference type="AlphaFoldDB" id="A0A7C8MM35"/>
<dbReference type="EMBL" id="WUBL01000106">
    <property type="protein sequence ID" value="KAF2965788.1"/>
    <property type="molecule type" value="Genomic_DNA"/>
</dbReference>
<keyword evidence="7" id="KW-0519">Myristate</keyword>
<dbReference type="OrthoDB" id="2011769at2759"/>
<dbReference type="InterPro" id="IPR005225">
    <property type="entry name" value="Small_GTP-bd"/>
</dbReference>
<gene>
    <name evidence="18" type="ORF">GQX73_g7821</name>
</gene>
<comment type="subcellular location">
    <subcellularLocation>
        <location evidence="1">Cell membrane</location>
    </subcellularLocation>
    <subcellularLocation>
        <location evidence="2">Cytoplasm</location>
    </subcellularLocation>
</comment>
<evidence type="ECO:0000256" key="14">
    <source>
        <dbReference type="ARBA" id="ARBA00077919"/>
    </source>
</evidence>
<dbReference type="InParanoid" id="A0A7C8MM35"/>
<dbReference type="Proteomes" id="UP000481858">
    <property type="component" value="Unassembled WGS sequence"/>
</dbReference>
<dbReference type="GO" id="GO:0003924">
    <property type="term" value="F:GTPase activity"/>
    <property type="evidence" value="ECO:0007669"/>
    <property type="project" value="InterPro"/>
</dbReference>
<proteinExistence type="inferred from homology"/>
<accession>A0A7C8MM35</accession>
<reference evidence="18 19" key="1">
    <citation type="submission" date="2019-12" db="EMBL/GenBank/DDBJ databases">
        <title>Draft genome sequence of the ascomycete Xylaria multiplex DSM 110363.</title>
        <authorList>
            <person name="Buettner E."/>
            <person name="Kellner H."/>
        </authorList>
    </citation>
    <scope>NUCLEOTIDE SEQUENCE [LARGE SCALE GENOMIC DNA]</scope>
    <source>
        <strain evidence="18 19">DSM 110363</strain>
    </source>
</reference>
<protein>
    <recommendedName>
        <fullName evidence="14">Abnormal eversion of vulva protein 20</fullName>
    </recommendedName>
</protein>
<evidence type="ECO:0000256" key="11">
    <source>
        <dbReference type="ARBA" id="ARBA00023288"/>
    </source>
</evidence>
<dbReference type="InterPro" id="IPR044612">
    <property type="entry name" value="ARL2/3"/>
</dbReference>
<dbReference type="SMART" id="SM00175">
    <property type="entry name" value="RAB"/>
    <property type="match status" value="1"/>
</dbReference>
<evidence type="ECO:0000256" key="6">
    <source>
        <dbReference type="ARBA" id="ARBA00022490"/>
    </source>
</evidence>
<keyword evidence="5" id="KW-1003">Cell membrane</keyword>
<evidence type="ECO:0000256" key="2">
    <source>
        <dbReference type="ARBA" id="ARBA00004496"/>
    </source>
</evidence>
<evidence type="ECO:0000256" key="7">
    <source>
        <dbReference type="ARBA" id="ARBA00022707"/>
    </source>
</evidence>
<evidence type="ECO:0000256" key="3">
    <source>
        <dbReference type="ARBA" id="ARBA00010290"/>
    </source>
</evidence>
<dbReference type="SMART" id="SM00177">
    <property type="entry name" value="ARF"/>
    <property type="match status" value="1"/>
</dbReference>
<evidence type="ECO:0000256" key="15">
    <source>
        <dbReference type="PIRSR" id="PIRSR606689-1"/>
    </source>
</evidence>
<name>A0A7C8MM35_9PEZI</name>
<comment type="caution">
    <text evidence="18">The sequence shown here is derived from an EMBL/GenBank/DDBJ whole genome shotgun (WGS) entry which is preliminary data.</text>
</comment>
<dbReference type="GO" id="GO:0005737">
    <property type="term" value="C:cytoplasm"/>
    <property type="evidence" value="ECO:0007669"/>
    <property type="project" value="UniProtKB-SubCell"/>
</dbReference>
<keyword evidence="12" id="KW-0131">Cell cycle</keyword>
<evidence type="ECO:0000256" key="8">
    <source>
        <dbReference type="ARBA" id="ARBA00022741"/>
    </source>
</evidence>
<keyword evidence="4" id="KW-0217">Developmental protein</keyword>